<feature type="chain" id="PRO_5039633158" description="Lipoprotein" evidence="2">
    <location>
        <begin position="25"/>
        <end position="181"/>
    </location>
</feature>
<feature type="compositionally biased region" description="Low complexity" evidence="1">
    <location>
        <begin position="41"/>
        <end position="52"/>
    </location>
</feature>
<name>A0A7W3M019_ACTNM</name>
<evidence type="ECO:0000256" key="2">
    <source>
        <dbReference type="SAM" id="SignalP"/>
    </source>
</evidence>
<evidence type="ECO:0000313" key="3">
    <source>
        <dbReference type="EMBL" id="MBA8957498.1"/>
    </source>
</evidence>
<dbReference type="PROSITE" id="PS51257">
    <property type="entry name" value="PROKAR_LIPOPROTEIN"/>
    <property type="match status" value="1"/>
</dbReference>
<evidence type="ECO:0008006" key="5">
    <source>
        <dbReference type="Google" id="ProtNLM"/>
    </source>
</evidence>
<feature type="region of interest" description="Disordered" evidence="1">
    <location>
        <begin position="27"/>
        <end position="68"/>
    </location>
</feature>
<reference evidence="3 4" key="1">
    <citation type="submission" date="2020-08" db="EMBL/GenBank/DDBJ databases">
        <title>Genomic Encyclopedia of Type Strains, Phase IV (KMG-IV): sequencing the most valuable type-strain genomes for metagenomic binning, comparative biology and taxonomic classification.</title>
        <authorList>
            <person name="Goeker M."/>
        </authorList>
    </citation>
    <scope>NUCLEOTIDE SEQUENCE [LARGE SCALE GENOMIC DNA]</scope>
    <source>
        <strain evidence="3 4">DSM 44197</strain>
    </source>
</reference>
<evidence type="ECO:0000313" key="4">
    <source>
        <dbReference type="Proteomes" id="UP000572680"/>
    </source>
</evidence>
<keyword evidence="2" id="KW-0732">Signal</keyword>
<feature type="compositionally biased region" description="Basic and acidic residues" evidence="1">
    <location>
        <begin position="28"/>
        <end position="40"/>
    </location>
</feature>
<comment type="caution">
    <text evidence="3">The sequence shown here is derived from an EMBL/GenBank/DDBJ whole genome shotgun (WGS) entry which is preliminary data.</text>
</comment>
<protein>
    <recommendedName>
        <fullName evidence="5">Lipoprotein</fullName>
    </recommendedName>
</protein>
<evidence type="ECO:0000256" key="1">
    <source>
        <dbReference type="SAM" id="MobiDB-lite"/>
    </source>
</evidence>
<accession>A0A7W3M019</accession>
<feature type="signal peptide" evidence="2">
    <location>
        <begin position="1"/>
        <end position="24"/>
    </location>
</feature>
<gene>
    <name evidence="3" type="ORF">HNR61_009191</name>
</gene>
<sequence>MTRTGFRLRLAVGLVAFTATTGLAGCGSDKEDAAAERESPSAKAATSTSAPASPTPTPTPQAADGTNLRACKDGTCEVKVTRPVRIQTDVRKLKVSAIKVTSLKGEEISFEVVLPSSGEFDLNCDGDPRCQTMIVGPAFGSPGKANITAHPGAQVLANGITIQVVTAAKGAAILRMKPRKP</sequence>
<dbReference type="RefSeq" id="WP_182849312.1">
    <property type="nucleotide sequence ID" value="NZ_BAAALP010000143.1"/>
</dbReference>
<dbReference type="AlphaFoldDB" id="A0A7W3M019"/>
<proteinExistence type="predicted"/>
<dbReference type="EMBL" id="JACJIA010000024">
    <property type="protein sequence ID" value="MBA8957498.1"/>
    <property type="molecule type" value="Genomic_DNA"/>
</dbReference>
<dbReference type="Proteomes" id="UP000572680">
    <property type="component" value="Unassembled WGS sequence"/>
</dbReference>
<keyword evidence="4" id="KW-1185">Reference proteome</keyword>
<organism evidence="3 4">
    <name type="scientific">Actinomadura namibiensis</name>
    <dbReference type="NCBI Taxonomy" id="182080"/>
    <lineage>
        <taxon>Bacteria</taxon>
        <taxon>Bacillati</taxon>
        <taxon>Actinomycetota</taxon>
        <taxon>Actinomycetes</taxon>
        <taxon>Streptosporangiales</taxon>
        <taxon>Thermomonosporaceae</taxon>
        <taxon>Actinomadura</taxon>
    </lineage>
</organism>